<dbReference type="PANTHER" id="PTHR22946:SF8">
    <property type="entry name" value="ACETYL XYLAN ESTERASE DOMAIN-CONTAINING PROTEIN"/>
    <property type="match status" value="1"/>
</dbReference>
<dbReference type="InterPro" id="IPR029058">
    <property type="entry name" value="AB_hydrolase_fold"/>
</dbReference>
<reference evidence="2" key="1">
    <citation type="journal article" date="2023" name="Comput. Struct. Biotechnol. J.">
        <title>Discovery of a novel marine Bacteroidetes with a rich repertoire of carbohydrate-active enzymes.</title>
        <authorList>
            <person name="Chen B."/>
            <person name="Liu G."/>
            <person name="Chen Q."/>
            <person name="Wang H."/>
            <person name="Liu L."/>
            <person name="Tang K."/>
        </authorList>
    </citation>
    <scope>NUCLEOTIDE SEQUENCE</scope>
    <source>
        <strain evidence="2">TK19036</strain>
    </source>
</reference>
<dbReference type="Pfam" id="PF05448">
    <property type="entry name" value="AXE1"/>
    <property type="match status" value="1"/>
</dbReference>
<gene>
    <name evidence="2" type="ORF">K4G66_25670</name>
</gene>
<dbReference type="PANTHER" id="PTHR22946">
    <property type="entry name" value="DIENELACTONE HYDROLASE DOMAIN-CONTAINING PROTEIN-RELATED"/>
    <property type="match status" value="1"/>
</dbReference>
<evidence type="ECO:0000259" key="1">
    <source>
        <dbReference type="Pfam" id="PF05448"/>
    </source>
</evidence>
<dbReference type="EMBL" id="CP120682">
    <property type="protein sequence ID" value="WKN35761.1"/>
    <property type="molecule type" value="Genomic_DNA"/>
</dbReference>
<name>A0AA49GP38_9BACT</name>
<dbReference type="Gene3D" id="3.40.50.1820">
    <property type="entry name" value="alpha/beta hydrolase"/>
    <property type="match status" value="1"/>
</dbReference>
<accession>A0AA49GP38</accession>
<organism evidence="2">
    <name type="scientific">Roseihalotalea indica</name>
    <dbReference type="NCBI Taxonomy" id="2867963"/>
    <lineage>
        <taxon>Bacteria</taxon>
        <taxon>Pseudomonadati</taxon>
        <taxon>Bacteroidota</taxon>
        <taxon>Cytophagia</taxon>
        <taxon>Cytophagales</taxon>
        <taxon>Catalimonadaceae</taxon>
        <taxon>Roseihalotalea</taxon>
    </lineage>
</organism>
<dbReference type="InterPro" id="IPR008391">
    <property type="entry name" value="AXE1_dom"/>
</dbReference>
<feature type="domain" description="Acetyl xylan esterase" evidence="1">
    <location>
        <begin position="100"/>
        <end position="241"/>
    </location>
</feature>
<dbReference type="AlphaFoldDB" id="A0AA49GP38"/>
<protein>
    <submittedName>
        <fullName evidence="2">Acetylxylan esterase</fullName>
    </submittedName>
</protein>
<dbReference type="SUPFAM" id="SSF53474">
    <property type="entry name" value="alpha/beta-Hydrolases"/>
    <property type="match status" value="1"/>
</dbReference>
<dbReference type="InterPro" id="IPR050261">
    <property type="entry name" value="FrsA_esterase"/>
</dbReference>
<proteinExistence type="predicted"/>
<reference evidence="2" key="2">
    <citation type="journal article" date="2024" name="Antonie Van Leeuwenhoek">
        <title>Roseihalotalea indica gen. nov., sp. nov., a halophilic Bacteroidetes from mesopelagic Southwest Indian Ocean with higher carbohydrate metabolic potential.</title>
        <authorList>
            <person name="Chen B."/>
            <person name="Zhang M."/>
            <person name="Lin D."/>
            <person name="Ye J."/>
            <person name="Tang K."/>
        </authorList>
    </citation>
    <scope>NUCLEOTIDE SEQUENCE</scope>
    <source>
        <strain evidence="2">TK19036</strain>
    </source>
</reference>
<sequence length="400" mass="44018">MKQPILIGLLILLISSLILPAQSQSVDSTMLCQGAYFTEAEGLAALKEFASTYDDKASWETRADRIREGIWEGLGLSPDFDRSPLKPIFRDKQTFNGYTVENVAFESLPGFFVTGNLYRPTKEQESYPAILSAHGHFQGTEYSGRTREEMQLRCAALAKMGAIVFAFDMIGYGESDQTAHKHPDALTLQAINGLRAVDFLASLPEVDTERIAATGASGGGTQTFLLTALDDRIAVSVPVVMVSAHFFGGCVCESGKPIHKSADHQTSNVEIAALAAPRPMLLISDGDDWTKNTPEVEYPYVQNIYKLYDKIENVQNIHLPDEGHDYGESKRKGAYAFLAKHLNLSLENIQDEKGNIDESFITIVPNDDLEVFDAQHPRPSYALQGDEAASQLLFSSTAKR</sequence>
<evidence type="ECO:0000313" key="2">
    <source>
        <dbReference type="EMBL" id="WKN35761.1"/>
    </source>
</evidence>